<dbReference type="GO" id="GO:0007017">
    <property type="term" value="P:microtubule-based process"/>
    <property type="evidence" value="ECO:0007669"/>
    <property type="project" value="InterPro"/>
</dbReference>
<comment type="function">
    <text evidence="13">Tubulin is the major constituent of microtubules, a cylinder consisting of laterally associated linear protofilaments composed of alpha- and beta-tubulin heterodimers. Microtubules grow by the addition of GTP-tubulin dimers to the microtubule end, where a stabilizing cap forms. Below the cap, tubulin dimers are in GDP-bound state, owing to GTPase activity of alpha-tubulin.</text>
</comment>
<dbReference type="GO" id="GO:0046872">
    <property type="term" value="F:metal ion binding"/>
    <property type="evidence" value="ECO:0007669"/>
    <property type="project" value="UniProtKB-KW"/>
</dbReference>
<dbReference type="Pfam" id="PF00091">
    <property type="entry name" value="Tubulin"/>
    <property type="match status" value="1"/>
</dbReference>
<dbReference type="Proteomes" id="UP000053105">
    <property type="component" value="Unassembled WGS sequence"/>
</dbReference>
<keyword evidence="9" id="KW-0378">Hydrolase</keyword>
<dbReference type="PANTHER" id="PTHR11588">
    <property type="entry name" value="TUBULIN"/>
    <property type="match status" value="1"/>
</dbReference>
<dbReference type="InterPro" id="IPR023123">
    <property type="entry name" value="Tubulin_C"/>
</dbReference>
<dbReference type="InterPro" id="IPR002452">
    <property type="entry name" value="Alpha_tubulin"/>
</dbReference>
<comment type="catalytic activity">
    <reaction evidence="14">
        <text>GTP + H2O = GDP + phosphate + H(+)</text>
        <dbReference type="Rhea" id="RHEA:19669"/>
        <dbReference type="ChEBI" id="CHEBI:15377"/>
        <dbReference type="ChEBI" id="CHEBI:15378"/>
        <dbReference type="ChEBI" id="CHEBI:37565"/>
        <dbReference type="ChEBI" id="CHEBI:43474"/>
        <dbReference type="ChEBI" id="CHEBI:58189"/>
    </reaction>
    <physiologicalReaction direction="left-to-right" evidence="14">
        <dbReference type="Rhea" id="RHEA:19670"/>
    </physiologicalReaction>
</comment>
<dbReference type="SUPFAM" id="SSF52490">
    <property type="entry name" value="Tubulin nucleotide-binding domain-like"/>
    <property type="match status" value="1"/>
</dbReference>
<dbReference type="OrthoDB" id="1844at2759"/>
<keyword evidence="10" id="KW-0460">Magnesium</keyword>
<comment type="subcellular location">
    <subcellularLocation>
        <location evidence="2">Cytoplasm</location>
        <location evidence="2">Cytoskeleton</location>
    </subcellularLocation>
</comment>
<evidence type="ECO:0000256" key="3">
    <source>
        <dbReference type="ARBA" id="ARBA00009636"/>
    </source>
</evidence>
<evidence type="ECO:0000313" key="17">
    <source>
        <dbReference type="EMBL" id="KOX72302.1"/>
    </source>
</evidence>
<gene>
    <name evidence="17" type="ORF">WN51_01400</name>
</gene>
<dbReference type="InterPro" id="IPR018316">
    <property type="entry name" value="Tubulin/FtsZ_2-layer-sand-dom"/>
</dbReference>
<dbReference type="GO" id="GO:0005874">
    <property type="term" value="C:microtubule"/>
    <property type="evidence" value="ECO:0007669"/>
    <property type="project" value="UniProtKB-KW"/>
</dbReference>
<dbReference type="CDD" id="cd02186">
    <property type="entry name" value="alpha_tubulin"/>
    <property type="match status" value="1"/>
</dbReference>
<keyword evidence="8" id="KW-0547">Nucleotide-binding</keyword>
<dbReference type="Gene3D" id="3.30.1330.20">
    <property type="entry name" value="Tubulin/FtsZ, C-terminal domain"/>
    <property type="match status" value="1"/>
</dbReference>
<proteinExistence type="inferred from homology"/>
<evidence type="ECO:0000256" key="9">
    <source>
        <dbReference type="ARBA" id="ARBA00022801"/>
    </source>
</evidence>
<dbReference type="SUPFAM" id="SSF55307">
    <property type="entry name" value="Tubulin C-terminal domain-like"/>
    <property type="match status" value="1"/>
</dbReference>
<dbReference type="InterPro" id="IPR003008">
    <property type="entry name" value="Tubulin_FtsZ_GTPase"/>
</dbReference>
<keyword evidence="7" id="KW-0479">Metal-binding</keyword>
<dbReference type="FunFam" id="3.40.50.1440:FF:000011">
    <property type="entry name" value="Tubulin alpha chain"/>
    <property type="match status" value="1"/>
</dbReference>
<keyword evidence="18" id="KW-1185">Reference proteome</keyword>
<dbReference type="InterPro" id="IPR000217">
    <property type="entry name" value="Tubulin"/>
</dbReference>
<dbReference type="GO" id="GO:0005525">
    <property type="term" value="F:GTP binding"/>
    <property type="evidence" value="ECO:0007669"/>
    <property type="project" value="UniProtKB-KW"/>
</dbReference>
<protein>
    <submittedName>
        <fullName evidence="17">Tubulin alpha-1C chain</fullName>
    </submittedName>
</protein>
<evidence type="ECO:0000256" key="13">
    <source>
        <dbReference type="ARBA" id="ARBA00034296"/>
    </source>
</evidence>
<evidence type="ECO:0000256" key="7">
    <source>
        <dbReference type="ARBA" id="ARBA00022723"/>
    </source>
</evidence>
<evidence type="ECO:0000256" key="12">
    <source>
        <dbReference type="ARBA" id="ARBA00023212"/>
    </source>
</evidence>
<dbReference type="GO" id="GO:0005200">
    <property type="term" value="F:structural constituent of cytoskeleton"/>
    <property type="evidence" value="ECO:0007669"/>
    <property type="project" value="InterPro"/>
</dbReference>
<evidence type="ECO:0000256" key="1">
    <source>
        <dbReference type="ARBA" id="ARBA00001946"/>
    </source>
</evidence>
<dbReference type="STRING" id="166423.A0A0N0U4G6"/>
<comment type="similarity">
    <text evidence="3">Belongs to the tubulin family.</text>
</comment>
<accession>A0A0N0U4G6</accession>
<reference evidence="17 18" key="1">
    <citation type="submission" date="2015-07" db="EMBL/GenBank/DDBJ databases">
        <title>The genome of Melipona quadrifasciata.</title>
        <authorList>
            <person name="Pan H."/>
            <person name="Kapheim K."/>
        </authorList>
    </citation>
    <scope>NUCLEOTIDE SEQUENCE [LARGE SCALE GENOMIC DNA]</scope>
    <source>
        <strain evidence="17">0111107301</strain>
        <tissue evidence="17">Whole body</tissue>
    </source>
</reference>
<evidence type="ECO:0000256" key="10">
    <source>
        <dbReference type="ARBA" id="ARBA00022842"/>
    </source>
</evidence>
<comment type="cofactor">
    <cofactor evidence="1">
        <name>Mg(2+)</name>
        <dbReference type="ChEBI" id="CHEBI:18420"/>
    </cofactor>
</comment>
<keyword evidence="5" id="KW-0963">Cytoplasm</keyword>
<keyword evidence="11" id="KW-0342">GTP-binding</keyword>
<evidence type="ECO:0000256" key="8">
    <source>
        <dbReference type="ARBA" id="ARBA00022741"/>
    </source>
</evidence>
<evidence type="ECO:0000256" key="6">
    <source>
        <dbReference type="ARBA" id="ARBA00022701"/>
    </source>
</evidence>
<evidence type="ECO:0000256" key="14">
    <source>
        <dbReference type="ARBA" id="ARBA00049117"/>
    </source>
</evidence>
<dbReference type="Pfam" id="PF03953">
    <property type="entry name" value="Tubulin_C"/>
    <property type="match status" value="1"/>
</dbReference>
<comment type="subunit">
    <text evidence="4">Dimer of alpha and beta chains. A typical microtubule is a hollow water-filled tube with an outer diameter of 25 nm and an inner diameter of 15 nM. Alpha-beta heterodimers associate head-to-tail to form protofilaments running lengthwise along the microtubule wall with the beta-tubulin subunit facing the microtubule plus end conferring a structural polarity. Microtubules usually have 13 protofilaments but different protofilament numbers can be found in some organisms and specialized cells.</text>
</comment>
<keyword evidence="6" id="KW-0493">Microtubule</keyword>
<dbReference type="AlphaFoldDB" id="A0A0N0U4G6"/>
<dbReference type="InterPro" id="IPR008280">
    <property type="entry name" value="Tub_FtsZ_C"/>
</dbReference>
<evidence type="ECO:0000256" key="2">
    <source>
        <dbReference type="ARBA" id="ARBA00004245"/>
    </source>
</evidence>
<name>A0A0N0U4G6_9HYME</name>
<evidence type="ECO:0000259" key="16">
    <source>
        <dbReference type="SMART" id="SM00865"/>
    </source>
</evidence>
<dbReference type="PRINTS" id="PR01162">
    <property type="entry name" value="ALPHATUBULIN"/>
</dbReference>
<dbReference type="InterPro" id="IPR036525">
    <property type="entry name" value="Tubulin/FtsZ_GTPase_sf"/>
</dbReference>
<evidence type="ECO:0000256" key="4">
    <source>
        <dbReference type="ARBA" id="ARBA00011747"/>
    </source>
</evidence>
<evidence type="ECO:0000313" key="18">
    <source>
        <dbReference type="Proteomes" id="UP000053105"/>
    </source>
</evidence>
<evidence type="ECO:0000256" key="5">
    <source>
        <dbReference type="ARBA" id="ARBA00022490"/>
    </source>
</evidence>
<sequence>MEESSEIITIFIGQAGVQIANACWELFCLEHGVSPDGYLRQGYYPRDLSLCSFFSETQVRKLTPRTLIVDLEPTVIDEIRTGVYKNLFNPNSLISGKEDASNNFARGYYSIGGEAIGLVLDRVYKIWETCSKPAGFIVFRSLNGGTGSGFATLLLEQLSRDYPKQITLDFVVFPSPNIATVIVEPYNAVFTTHGTLDHVNCSFLVDNEALYNICARNLNVYSPTYTNLNRLMAQVVSSITASMRFEGAINLTLKQLQTNLVPYPRIHFSLVTYAPLICPRKAMHSEITTRQITYDCFAPANQMITYDPHTGAYMSCCLLYRGDVSPNDVNKTIASLKGAKSIRFVTWSPTGFKVGINYQPTTTVPGGDLAKSRRTVMMASNNTAIKQRWSLLTRNFDLMYQKRAFVHHYVGEGMEEDCFEEARGNMIALIDGYREIEK</sequence>
<evidence type="ECO:0000256" key="11">
    <source>
        <dbReference type="ARBA" id="ARBA00023134"/>
    </source>
</evidence>
<dbReference type="GO" id="GO:0016787">
    <property type="term" value="F:hydrolase activity"/>
    <property type="evidence" value="ECO:0007669"/>
    <property type="project" value="UniProtKB-KW"/>
</dbReference>
<evidence type="ECO:0000259" key="15">
    <source>
        <dbReference type="SMART" id="SM00864"/>
    </source>
</evidence>
<feature type="domain" description="Tubulin/FtsZ GTPase" evidence="15">
    <location>
        <begin position="50"/>
        <end position="247"/>
    </location>
</feature>
<dbReference type="InterPro" id="IPR037103">
    <property type="entry name" value="Tubulin/FtsZ-like_C"/>
</dbReference>
<dbReference type="Gene3D" id="1.10.287.600">
    <property type="entry name" value="Helix hairpin bin"/>
    <property type="match status" value="1"/>
</dbReference>
<dbReference type="PRINTS" id="PR01161">
    <property type="entry name" value="TUBULIN"/>
</dbReference>
<dbReference type="EMBL" id="KQ435821">
    <property type="protein sequence ID" value="KOX72302.1"/>
    <property type="molecule type" value="Genomic_DNA"/>
</dbReference>
<organism evidence="17 18">
    <name type="scientific">Melipona quadrifasciata</name>
    <dbReference type="NCBI Taxonomy" id="166423"/>
    <lineage>
        <taxon>Eukaryota</taxon>
        <taxon>Metazoa</taxon>
        <taxon>Ecdysozoa</taxon>
        <taxon>Arthropoda</taxon>
        <taxon>Hexapoda</taxon>
        <taxon>Insecta</taxon>
        <taxon>Pterygota</taxon>
        <taxon>Neoptera</taxon>
        <taxon>Endopterygota</taxon>
        <taxon>Hymenoptera</taxon>
        <taxon>Apocrita</taxon>
        <taxon>Aculeata</taxon>
        <taxon>Apoidea</taxon>
        <taxon>Anthophila</taxon>
        <taxon>Apidae</taxon>
        <taxon>Melipona</taxon>
    </lineage>
</organism>
<dbReference type="Gene3D" id="3.40.50.1440">
    <property type="entry name" value="Tubulin/FtsZ, GTPase domain"/>
    <property type="match status" value="1"/>
</dbReference>
<feature type="domain" description="Tubulin/FtsZ 2-layer sandwich" evidence="16">
    <location>
        <begin position="249"/>
        <end position="394"/>
    </location>
</feature>
<dbReference type="SMART" id="SM00865">
    <property type="entry name" value="Tubulin_C"/>
    <property type="match status" value="1"/>
</dbReference>
<keyword evidence="12" id="KW-0206">Cytoskeleton</keyword>
<dbReference type="SMART" id="SM00864">
    <property type="entry name" value="Tubulin"/>
    <property type="match status" value="1"/>
</dbReference>